<gene>
    <name evidence="1" type="ORF">SAMN05216233_10911</name>
</gene>
<keyword evidence="2" id="KW-1185">Reference proteome</keyword>
<dbReference type="Proteomes" id="UP000198870">
    <property type="component" value="Unassembled WGS sequence"/>
</dbReference>
<reference evidence="1 2" key="1">
    <citation type="submission" date="2016-10" db="EMBL/GenBank/DDBJ databases">
        <authorList>
            <person name="de Groot N.N."/>
        </authorList>
    </citation>
    <scope>NUCLEOTIDE SEQUENCE [LARGE SCALE GENOMIC DNA]</scope>
    <source>
        <strain evidence="1 2">AA1</strain>
    </source>
</reference>
<dbReference type="InterPro" id="IPR046653">
    <property type="entry name" value="DUF6765"/>
</dbReference>
<proteinExistence type="predicted"/>
<accession>A0A1G5FWZ5</accession>
<dbReference type="EMBL" id="FMUX01000009">
    <property type="protein sequence ID" value="SCY43078.1"/>
    <property type="molecule type" value="Genomic_DNA"/>
</dbReference>
<name>A0A1G5FWZ5_9BACT</name>
<sequence>MKIDAHYYGILAFCRACGFTKDAAGTIAYASQYVDDAKINHMVLAKKPKGVEPETIDGKPAFFNMATCHSYAQLDTYNYDSMTGNTCAFHFVPGCEGKNFTRKLRCKKKSPIIESILQKAKEENDLVKLGMVLHAYADTFSHAGFSGLLSKVNSIENLTATAKAPLVPRHVFKKWVMQLQKSRLGETLDRALHAVAPAYGHGRALSFPDVPHLTWSYHYDFSDNFSSQFTISEVINPNRFKEAFTSIHGHLTDYLERHPEYKDPDAGPRDTTPLFNTLLAEVHSDRKRIKNWQQTMVKLNLLDAADKELHYDHFLWLKDAFSNFTKKTYDKRKVEGALAGPDFATSRWYQFYQAVHWYKGHFFRLAEENGVTIPR</sequence>
<dbReference type="STRING" id="419481.SAMN05216233_10911"/>
<protein>
    <submittedName>
        <fullName evidence="1">Uncharacterized protein</fullName>
    </submittedName>
</protein>
<evidence type="ECO:0000313" key="1">
    <source>
        <dbReference type="EMBL" id="SCY43078.1"/>
    </source>
</evidence>
<dbReference type="AlphaFoldDB" id="A0A1G5FWZ5"/>
<dbReference type="OrthoDB" id="569000at2"/>
<dbReference type="RefSeq" id="WP_092211085.1">
    <property type="nucleotide sequence ID" value="NZ_FMUX01000009.1"/>
</dbReference>
<evidence type="ECO:0000313" key="2">
    <source>
        <dbReference type="Proteomes" id="UP000198870"/>
    </source>
</evidence>
<organism evidence="1 2">
    <name type="scientific">Desulfoluna spongiiphila</name>
    <dbReference type="NCBI Taxonomy" id="419481"/>
    <lineage>
        <taxon>Bacteria</taxon>
        <taxon>Pseudomonadati</taxon>
        <taxon>Thermodesulfobacteriota</taxon>
        <taxon>Desulfobacteria</taxon>
        <taxon>Desulfobacterales</taxon>
        <taxon>Desulfolunaceae</taxon>
        <taxon>Desulfoluna</taxon>
    </lineage>
</organism>
<dbReference type="Pfam" id="PF20551">
    <property type="entry name" value="DUF6765"/>
    <property type="match status" value="1"/>
</dbReference>